<comment type="caution">
    <text evidence="1">The sequence shown here is derived from an EMBL/GenBank/DDBJ whole genome shotgun (WGS) entry which is preliminary data.</text>
</comment>
<gene>
    <name evidence="1" type="ORF">LCGC14_3131460</name>
</gene>
<dbReference type="EMBL" id="LAZR01068354">
    <property type="protein sequence ID" value="KKK49794.1"/>
    <property type="molecule type" value="Genomic_DNA"/>
</dbReference>
<accession>A0A0F8Y6I6</accession>
<reference evidence="1" key="1">
    <citation type="journal article" date="2015" name="Nature">
        <title>Complex archaea that bridge the gap between prokaryotes and eukaryotes.</title>
        <authorList>
            <person name="Spang A."/>
            <person name="Saw J.H."/>
            <person name="Jorgensen S.L."/>
            <person name="Zaremba-Niedzwiedzka K."/>
            <person name="Martijn J."/>
            <person name="Lind A.E."/>
            <person name="van Eijk R."/>
            <person name="Schleper C."/>
            <person name="Guy L."/>
            <person name="Ettema T.J."/>
        </authorList>
    </citation>
    <scope>NUCLEOTIDE SEQUENCE</scope>
</reference>
<protein>
    <submittedName>
        <fullName evidence="1">Uncharacterized protein</fullName>
    </submittedName>
</protein>
<feature type="non-terminal residue" evidence="1">
    <location>
        <position position="1"/>
    </location>
</feature>
<evidence type="ECO:0000313" key="1">
    <source>
        <dbReference type="EMBL" id="KKK49794.1"/>
    </source>
</evidence>
<feature type="non-terminal residue" evidence="1">
    <location>
        <position position="339"/>
    </location>
</feature>
<proteinExistence type="predicted"/>
<organism evidence="1">
    <name type="scientific">marine sediment metagenome</name>
    <dbReference type="NCBI Taxonomy" id="412755"/>
    <lineage>
        <taxon>unclassified sequences</taxon>
        <taxon>metagenomes</taxon>
        <taxon>ecological metagenomes</taxon>
    </lineage>
</organism>
<dbReference type="AlphaFoldDB" id="A0A0F8Y6I6"/>
<name>A0A0F8Y6I6_9ZZZZ</name>
<sequence>NNKQFAEQNRTNISYWTKNYIQREIKEYVESHEKDVDLNKLMGKYSRFKDSMQNYLKEVLNISYLISSKVFFNTDYKKTDRLINITNYIETLNSIFRGFPLFENIRQDVNAKLFNDPHNQSPEWLDEEDFTGFTEELKVDFSKIFPRYVIGTLIHMGSLATIRLSDKYYIENNNIKGADPEVYTLPSLVNSEIEDKILYPTKFTNYLMDLEFVNPEQIEKELTELVSLVDMENFNLNPSKEETVEKEIELNNENDEFNTLQNRDLINRDAFYGNKQVESVLSTENYNSIENILINNSQVEIVQNTGKEYQEYETKDNQIENIDKEIYYTERNGGKVVYG</sequence>